<reference evidence="2 3" key="1">
    <citation type="journal article" date="2013" name="Curr. Biol.">
        <title>The Genome of the Foraminiferan Reticulomyxa filosa.</title>
        <authorList>
            <person name="Glockner G."/>
            <person name="Hulsmann N."/>
            <person name="Schleicher M."/>
            <person name="Noegel A.A."/>
            <person name="Eichinger L."/>
            <person name="Gallinger C."/>
            <person name="Pawlowski J."/>
            <person name="Sierra R."/>
            <person name="Euteneuer U."/>
            <person name="Pillet L."/>
            <person name="Moustafa A."/>
            <person name="Platzer M."/>
            <person name="Groth M."/>
            <person name="Szafranski K."/>
            <person name="Schliwa M."/>
        </authorList>
    </citation>
    <scope>NUCLEOTIDE SEQUENCE [LARGE SCALE GENOMIC DNA]</scope>
</reference>
<feature type="compositionally biased region" description="Polar residues" evidence="1">
    <location>
        <begin position="192"/>
        <end position="206"/>
    </location>
</feature>
<sequence length="645" mass="75968">MAHPFRFLSKDLRCRVFLYTRSLFAETGSCVRAFATSQTTKVDPLYAKYTQTPVKDEPVSRIDIMAYPDETDEIEEKDIEEKNKSDEVLRLQLVQFAKKFQIAYEDALNLSKLKKYIDHDGGHPDFPRKSIKKEDWDTLDTAVFKWICKQRILYQHGQINPWIQWQMEQLNISVEWTRYPLADRHFSWIGQDQRTKGNAGTNPSRNAESDPLFPLNFSDDTQTLQFVNPGRNVVEEGRFLKHFIVKYYNWDEKNWNYQFESSLQQYANGELSNDMTLLANTDKQTNAKRNEEQHLYRLLDTVKKLPQWQEIVEANEKEQKENELLGKRANVKKQIWEKITAKENMTPLSRLDGLKFLNETIDEEPKKRLRKLTRDGIQPIFDAKYRGLMYVEALKRELIKPTHLDEYELKLVLHTLGISTSLGTEHDLKRNNSRRYINRHSASTRRKNSADFKQHMLPVRFNAYQRPHATDPAGIFDLLDNYYKTKHPMQAPFGVWDIPEPELQIELLERKVQGWLDLWRQSAEGKQFMQTFVCDTFAQACAKMPKYIIFSRNEREHKLKILAQNPSSLVGSDIRSGVDDFRFSDFTPELTTQYKKLVKSFNSINKDTNFDIFFFFSGFQKKKENLHFLNVESNWLSQGKKLCAL</sequence>
<dbReference type="Proteomes" id="UP000023152">
    <property type="component" value="Unassembled WGS sequence"/>
</dbReference>
<organism evidence="2 3">
    <name type="scientific">Reticulomyxa filosa</name>
    <dbReference type="NCBI Taxonomy" id="46433"/>
    <lineage>
        <taxon>Eukaryota</taxon>
        <taxon>Sar</taxon>
        <taxon>Rhizaria</taxon>
        <taxon>Retaria</taxon>
        <taxon>Foraminifera</taxon>
        <taxon>Monothalamids</taxon>
        <taxon>Reticulomyxidae</taxon>
        <taxon>Reticulomyxa</taxon>
    </lineage>
</organism>
<keyword evidence="3" id="KW-1185">Reference proteome</keyword>
<evidence type="ECO:0000256" key="1">
    <source>
        <dbReference type="SAM" id="MobiDB-lite"/>
    </source>
</evidence>
<evidence type="ECO:0000313" key="2">
    <source>
        <dbReference type="EMBL" id="ETO13469.1"/>
    </source>
</evidence>
<accession>X6MHY5</accession>
<evidence type="ECO:0000313" key="3">
    <source>
        <dbReference type="Proteomes" id="UP000023152"/>
    </source>
</evidence>
<gene>
    <name evidence="2" type="ORF">RFI_23905</name>
</gene>
<comment type="caution">
    <text evidence="2">The sequence shown here is derived from an EMBL/GenBank/DDBJ whole genome shotgun (WGS) entry which is preliminary data.</text>
</comment>
<dbReference type="EMBL" id="ASPP01020589">
    <property type="protein sequence ID" value="ETO13469.1"/>
    <property type="molecule type" value="Genomic_DNA"/>
</dbReference>
<proteinExistence type="predicted"/>
<name>X6MHY5_RETFI</name>
<protein>
    <submittedName>
        <fullName evidence="2">Uncharacterized protein</fullName>
    </submittedName>
</protein>
<feature type="region of interest" description="Disordered" evidence="1">
    <location>
        <begin position="192"/>
        <end position="211"/>
    </location>
</feature>
<dbReference type="AlphaFoldDB" id="X6MHY5"/>